<dbReference type="EMBL" id="MTYJ01000602">
    <property type="protein sequence ID" value="OWA55247.1"/>
    <property type="molecule type" value="Genomic_DNA"/>
</dbReference>
<reference evidence="4" key="1">
    <citation type="submission" date="2017-01" db="EMBL/GenBank/DDBJ databases">
        <title>Comparative genomics of anhydrobiosis in the tardigrade Hypsibius dujardini.</title>
        <authorList>
            <person name="Yoshida Y."/>
            <person name="Koutsovoulos G."/>
            <person name="Laetsch D."/>
            <person name="Stevens L."/>
            <person name="Kumar S."/>
            <person name="Horikawa D."/>
            <person name="Ishino K."/>
            <person name="Komine S."/>
            <person name="Tomita M."/>
            <person name="Blaxter M."/>
            <person name="Arakawa K."/>
        </authorList>
    </citation>
    <scope>NUCLEOTIDE SEQUENCE [LARGE SCALE GENOMIC DNA]</scope>
    <source>
        <strain evidence="4">Z151</strain>
    </source>
</reference>
<dbReference type="AlphaFoldDB" id="A0A9X6NK15"/>
<proteinExistence type="predicted"/>
<keyword evidence="4" id="KW-1185">Reference proteome</keyword>
<protein>
    <submittedName>
        <fullName evidence="3">Uncharacterized protein</fullName>
    </submittedName>
</protein>
<name>A0A9X6NK15_HYPEX</name>
<sequence length="354" mass="39157">MASIVYWYSDPVPKVSVVSNSSLRIDPGVTVREKMKCDAKWKGLYYPCLIVQLDNERTKLELDKLLFGNEQDYKTLGELYPRNHQGSVDQLGPSEIAVGDLAPTASVTAVSSEVTFALPGSGVAPHHASPNGNPSSSQPAQQLYFHAPHYDQAGPSPHPASVGTTYQGMAAPPTYSPPPIFSGYGGHAAPHDYHHGYMPQPMAHYPPQPQYHSPYEQQSETLEYEKRIGGYEKLLNDVQKELKELRDKLQNGDFQSAHSKRISKDPVLVKMLLKHTVSVAIREGMRGLFSKEEMLSSVLKEKNIKHSKLCTRVLNDAKLSTLLKSRANTETNAGDISMNSSSTSYINDSFIQDE</sequence>
<gene>
    <name evidence="3" type="ORF">BV898_19635</name>
</gene>
<comment type="caution">
    <text evidence="3">The sequence shown here is derived from an EMBL/GenBank/DDBJ whole genome shotgun (WGS) entry which is preliminary data.</text>
</comment>
<feature type="region of interest" description="Disordered" evidence="2">
    <location>
        <begin position="121"/>
        <end position="140"/>
    </location>
</feature>
<feature type="compositionally biased region" description="Polar residues" evidence="2">
    <location>
        <begin position="130"/>
        <end position="140"/>
    </location>
</feature>
<accession>A0A9X6NK15</accession>
<evidence type="ECO:0000313" key="3">
    <source>
        <dbReference type="EMBL" id="OWA55247.1"/>
    </source>
</evidence>
<evidence type="ECO:0000313" key="4">
    <source>
        <dbReference type="Proteomes" id="UP000192578"/>
    </source>
</evidence>
<feature type="coiled-coil region" evidence="1">
    <location>
        <begin position="228"/>
        <end position="255"/>
    </location>
</feature>
<evidence type="ECO:0000256" key="2">
    <source>
        <dbReference type="SAM" id="MobiDB-lite"/>
    </source>
</evidence>
<organism evidence="3 4">
    <name type="scientific">Hypsibius exemplaris</name>
    <name type="common">Freshwater tardigrade</name>
    <dbReference type="NCBI Taxonomy" id="2072580"/>
    <lineage>
        <taxon>Eukaryota</taxon>
        <taxon>Metazoa</taxon>
        <taxon>Ecdysozoa</taxon>
        <taxon>Tardigrada</taxon>
        <taxon>Eutardigrada</taxon>
        <taxon>Parachela</taxon>
        <taxon>Hypsibioidea</taxon>
        <taxon>Hypsibiidae</taxon>
        <taxon>Hypsibius</taxon>
    </lineage>
</organism>
<keyword evidence="1" id="KW-0175">Coiled coil</keyword>
<feature type="region of interest" description="Disordered" evidence="2">
    <location>
        <begin position="148"/>
        <end position="169"/>
    </location>
</feature>
<evidence type="ECO:0000256" key="1">
    <source>
        <dbReference type="SAM" id="Coils"/>
    </source>
</evidence>
<dbReference type="Proteomes" id="UP000192578">
    <property type="component" value="Unassembled WGS sequence"/>
</dbReference>